<proteinExistence type="predicted"/>
<organism evidence="1 2">
    <name type="scientific">Anisodus tanguticus</name>
    <dbReference type="NCBI Taxonomy" id="243964"/>
    <lineage>
        <taxon>Eukaryota</taxon>
        <taxon>Viridiplantae</taxon>
        <taxon>Streptophyta</taxon>
        <taxon>Embryophyta</taxon>
        <taxon>Tracheophyta</taxon>
        <taxon>Spermatophyta</taxon>
        <taxon>Magnoliopsida</taxon>
        <taxon>eudicotyledons</taxon>
        <taxon>Gunneridae</taxon>
        <taxon>Pentapetalae</taxon>
        <taxon>asterids</taxon>
        <taxon>lamiids</taxon>
        <taxon>Solanales</taxon>
        <taxon>Solanaceae</taxon>
        <taxon>Solanoideae</taxon>
        <taxon>Hyoscyameae</taxon>
        <taxon>Anisodus</taxon>
    </lineage>
</organism>
<accession>A0AAE1V8I5</accession>
<gene>
    <name evidence="1" type="ORF">RND71_026670</name>
</gene>
<dbReference type="PANTHER" id="PTHR47044">
    <property type="entry name" value="OS02G0276400 PROTEIN"/>
    <property type="match status" value="1"/>
</dbReference>
<protein>
    <submittedName>
        <fullName evidence="1">Uncharacterized protein</fullName>
    </submittedName>
</protein>
<dbReference type="EMBL" id="JAVYJV010000014">
    <property type="protein sequence ID" value="KAK4354476.1"/>
    <property type="molecule type" value="Genomic_DNA"/>
</dbReference>
<sequence>MVASKGSVGAELVDGLFMEEDDYKLTVFDAVSLDYKHVSVITDATVAATPDTYCEKWDKKYSKVAMICWNLEQLLLS</sequence>
<comment type="caution">
    <text evidence="1">The sequence shown here is derived from an EMBL/GenBank/DDBJ whole genome shotgun (WGS) entry which is preliminary data.</text>
</comment>
<dbReference type="AlphaFoldDB" id="A0AAE1V8I5"/>
<evidence type="ECO:0000313" key="1">
    <source>
        <dbReference type="EMBL" id="KAK4354476.1"/>
    </source>
</evidence>
<reference evidence="1" key="1">
    <citation type="submission" date="2023-12" db="EMBL/GenBank/DDBJ databases">
        <title>Genome assembly of Anisodus tanguticus.</title>
        <authorList>
            <person name="Wang Y.-J."/>
        </authorList>
    </citation>
    <scope>NUCLEOTIDE SEQUENCE</scope>
    <source>
        <strain evidence="1">KB-2021</strain>
        <tissue evidence="1">Leaf</tissue>
    </source>
</reference>
<keyword evidence="2" id="KW-1185">Reference proteome</keyword>
<dbReference type="Proteomes" id="UP001291623">
    <property type="component" value="Unassembled WGS sequence"/>
</dbReference>
<name>A0AAE1V8I5_9SOLA</name>
<evidence type="ECO:0000313" key="2">
    <source>
        <dbReference type="Proteomes" id="UP001291623"/>
    </source>
</evidence>